<evidence type="ECO:0000313" key="1">
    <source>
        <dbReference type="EMBL" id="CDX11766.1"/>
    </source>
</evidence>
<organism evidence="1 2">
    <name type="scientific">Mesorhizobium plurifarium</name>
    <dbReference type="NCBI Taxonomy" id="69974"/>
    <lineage>
        <taxon>Bacteria</taxon>
        <taxon>Pseudomonadati</taxon>
        <taxon>Pseudomonadota</taxon>
        <taxon>Alphaproteobacteria</taxon>
        <taxon>Hyphomicrobiales</taxon>
        <taxon>Phyllobacteriaceae</taxon>
        <taxon>Mesorhizobium</taxon>
    </lineage>
</organism>
<dbReference type="AlphaFoldDB" id="A0A090D9U5"/>
<sequence>MHLHPRRLPQWARSCQCAGAIKSIPFRHATMASQGPPSNCPVIVWRRRISAMMTQGKKLGAELRVRLAHGGVVAFLHHRVLRLLRRGFPRRLEVGARLHRLHAGIGEKRLHIGGFVEGAGEGHAAKNGKGKSAEADSFKVHFEVLLWLGSRPLDNHLIGLTAIQNYWLPPCCDEPCRNHPPTRQCHLRMKTMPVLHPQMLFSTVAIWFRPK</sequence>
<dbReference type="Proteomes" id="UP000045285">
    <property type="component" value="Unassembled WGS sequence"/>
</dbReference>
<dbReference type="EMBL" id="CCMZ01000003">
    <property type="protein sequence ID" value="CDX11766.1"/>
    <property type="molecule type" value="Genomic_DNA"/>
</dbReference>
<proteinExistence type="predicted"/>
<reference evidence="2" key="1">
    <citation type="submission" date="2014-08" db="EMBL/GenBank/DDBJ databases">
        <authorList>
            <person name="Moulin L."/>
        </authorList>
    </citation>
    <scope>NUCLEOTIDE SEQUENCE [LARGE SCALE GENOMIC DNA]</scope>
</reference>
<accession>A0A090D9U5</accession>
<keyword evidence="2" id="KW-1185">Reference proteome</keyword>
<gene>
    <name evidence="1" type="ORF">MPL3356_110150</name>
</gene>
<protein>
    <submittedName>
        <fullName evidence="1">Uncharacterized protein</fullName>
    </submittedName>
</protein>
<name>A0A090D9U5_MESPL</name>
<evidence type="ECO:0000313" key="2">
    <source>
        <dbReference type="Proteomes" id="UP000045285"/>
    </source>
</evidence>